<dbReference type="PRINTS" id="PR00344">
    <property type="entry name" value="BCTRLSENSOR"/>
</dbReference>
<sequence length="1154" mass="123341">MTTARASVRAGRLQGTRQYNVWAGDPTLEDYALRYTPDSARRWSMARIGNTAFGAASFLACEAIGATITLAYGFSNAIAAIIAAMVLLFAIGLPIAYRSARSGLDIDLLTRGAGFGYIGSTITSLIYASFTFLLFAIEASILSMALQLAFGINLAVAHVISSLIVIPIALYGMAAITRMQAWTQPVWLVLQLAPIIWILFYAPAALTQWSLFPGRLGALDGSTDLLLFGLALSTLLSLLPQIGEQADYLRFLPKRMKGNGTSWWSALLAGGPGWVIIGGIKLSLGSFLALYAMGHGLDAVAAASPPDMFLVVFREMTHSPGLAMLLTFILVLAAQMKINVTNAYAGSIAWSNFFSRLTHAHPGRVVWLVFNVVLALLLMEIGIFRVIEGILILYANLAAGWIGALAADLTISKPVGLSPRSIEFKRARLYDINPVGVGAMLLSIIVSTAAVVGAFGPLAHAFAPVLGLAIAFIAAPAIALATRGRYYLARDADLPAGDEALTCAVCSNAFERPDMAFCPAHRGNICSLCCTLEARCHDMCKDRSSFGEQATDLLERILPTPAARMVDTQLGRFLGALALFTLANGTVLYFIFIQSVAVEPQARDTIATTLSVVFFALAILSGIAASLLVLAHDSRRAAEKQTEQQTGMLMDEITAHTRTDAALKKARDAAEAANLAKSRYLVGVSHEIRSPLNAIYGYAQLLERGSESGPVIGPVEAGRVIRRSSEHLTNIVDGLLDISRIESGVLKLNRDTVPLPEFLDAIAAMFRMQAQEKGLDFHYEAPANLPAYVRTDEKRLRQILINLLSNAIKYTPAGHAALKIRYRGLIAEFEISDTGIGITPADIDRIFEPFERGSSEAAHAQPGTGLGLAITRVLAQVMGGDVTVTSAGEAGQGSVFRLRLMLAEPHDAPPATARQRQISGYAGPRRTILIIDDDPAQLAVLQGLLRPLGFSVYAASSGAAGIDLALRSQPDLVLLDIQMPGMSGWDVAKRLRAIDEERLRAIDEERLRAGDDERLKTASANPVKILFVSANAHEFATGGDGGAAHDGFVLKPVELESLLDAIAARLGLTWESGDSAAAAAPPPASLSRAALRGAAANLAELRRLGQVGHVRGIETGLDTLATSFPASQPLVDQLRSHVRAFDLKSYLKLLETHG</sequence>
<keyword evidence="5 10" id="KW-0418">Kinase</keyword>
<feature type="transmembrane region" description="Helical" evidence="7">
    <location>
        <begin position="461"/>
        <end position="481"/>
    </location>
</feature>
<dbReference type="Pfam" id="PF00072">
    <property type="entry name" value="Response_reg"/>
    <property type="match status" value="1"/>
</dbReference>
<keyword evidence="7" id="KW-0812">Transmembrane</keyword>
<dbReference type="InterPro" id="IPR003661">
    <property type="entry name" value="HisK_dim/P_dom"/>
</dbReference>
<feature type="transmembrane region" description="Helical" evidence="7">
    <location>
        <begin position="225"/>
        <end position="242"/>
    </location>
</feature>
<dbReference type="SMART" id="SM00388">
    <property type="entry name" value="HisKA"/>
    <property type="match status" value="1"/>
</dbReference>
<dbReference type="AlphaFoldDB" id="A0A916ZPY6"/>
<dbReference type="EMBL" id="BMJM01000003">
    <property type="protein sequence ID" value="GGE07299.1"/>
    <property type="molecule type" value="Genomic_DNA"/>
</dbReference>
<gene>
    <name evidence="10" type="ORF">GCM10011529_12100</name>
</gene>
<evidence type="ECO:0000256" key="4">
    <source>
        <dbReference type="ARBA" id="ARBA00022679"/>
    </source>
</evidence>
<dbReference type="InterPro" id="IPR003594">
    <property type="entry name" value="HATPase_dom"/>
</dbReference>
<keyword evidence="11" id="KW-1185">Reference proteome</keyword>
<evidence type="ECO:0000256" key="2">
    <source>
        <dbReference type="ARBA" id="ARBA00012438"/>
    </source>
</evidence>
<protein>
    <recommendedName>
        <fullName evidence="2">histidine kinase</fullName>
        <ecNumber evidence="2">2.7.13.3</ecNumber>
    </recommendedName>
</protein>
<feature type="transmembrane region" description="Helical" evidence="7">
    <location>
        <begin position="51"/>
        <end position="72"/>
    </location>
</feature>
<evidence type="ECO:0000259" key="9">
    <source>
        <dbReference type="PROSITE" id="PS50110"/>
    </source>
</evidence>
<feature type="domain" description="Response regulatory" evidence="9">
    <location>
        <begin position="927"/>
        <end position="1066"/>
    </location>
</feature>
<dbReference type="SUPFAM" id="SSF47384">
    <property type="entry name" value="Homodimeric domain of signal transducing histidine kinase"/>
    <property type="match status" value="1"/>
</dbReference>
<evidence type="ECO:0000256" key="5">
    <source>
        <dbReference type="ARBA" id="ARBA00022777"/>
    </source>
</evidence>
<keyword evidence="7" id="KW-1133">Transmembrane helix</keyword>
<dbReference type="CDD" id="cd00082">
    <property type="entry name" value="HisKA"/>
    <property type="match status" value="1"/>
</dbReference>
<dbReference type="Gene3D" id="1.10.287.130">
    <property type="match status" value="1"/>
</dbReference>
<dbReference type="CDD" id="cd16922">
    <property type="entry name" value="HATPase_EvgS-ArcB-TorS-like"/>
    <property type="match status" value="1"/>
</dbReference>
<feature type="transmembrane region" description="Helical" evidence="7">
    <location>
        <begin position="149"/>
        <end position="174"/>
    </location>
</feature>
<keyword evidence="3 6" id="KW-0597">Phosphoprotein</keyword>
<evidence type="ECO:0000313" key="10">
    <source>
        <dbReference type="EMBL" id="GGE07299.1"/>
    </source>
</evidence>
<feature type="transmembrane region" description="Helical" evidence="7">
    <location>
        <begin position="390"/>
        <end position="411"/>
    </location>
</feature>
<dbReference type="PANTHER" id="PTHR43047">
    <property type="entry name" value="TWO-COMPONENT HISTIDINE PROTEIN KINASE"/>
    <property type="match status" value="1"/>
</dbReference>
<comment type="caution">
    <text evidence="10">The sequence shown here is derived from an EMBL/GenBank/DDBJ whole genome shotgun (WGS) entry which is preliminary data.</text>
</comment>
<dbReference type="Proteomes" id="UP000635071">
    <property type="component" value="Unassembled WGS sequence"/>
</dbReference>
<feature type="transmembrane region" description="Helical" evidence="7">
    <location>
        <begin position="263"/>
        <end position="284"/>
    </location>
</feature>
<dbReference type="EC" id="2.7.13.3" evidence="2"/>
<proteinExistence type="predicted"/>
<feature type="transmembrane region" description="Helical" evidence="7">
    <location>
        <begin position="573"/>
        <end position="592"/>
    </location>
</feature>
<dbReference type="InterPro" id="IPR011006">
    <property type="entry name" value="CheY-like_superfamily"/>
</dbReference>
<feature type="transmembrane region" description="Helical" evidence="7">
    <location>
        <begin position="612"/>
        <end position="631"/>
    </location>
</feature>
<dbReference type="InterPro" id="IPR036890">
    <property type="entry name" value="HATPase_C_sf"/>
</dbReference>
<feature type="transmembrane region" description="Helical" evidence="7">
    <location>
        <begin position="78"/>
        <end position="97"/>
    </location>
</feature>
<keyword evidence="7" id="KW-0472">Membrane</keyword>
<dbReference type="InterPro" id="IPR004358">
    <property type="entry name" value="Sig_transdc_His_kin-like_C"/>
</dbReference>
<organism evidence="10 11">
    <name type="scientific">Sandarakinorhabdus glacialis</name>
    <dbReference type="NCBI Taxonomy" id="1614636"/>
    <lineage>
        <taxon>Bacteria</taxon>
        <taxon>Pseudomonadati</taxon>
        <taxon>Pseudomonadota</taxon>
        <taxon>Alphaproteobacteria</taxon>
        <taxon>Sphingomonadales</taxon>
        <taxon>Sphingosinicellaceae</taxon>
        <taxon>Sandarakinorhabdus</taxon>
    </lineage>
</organism>
<dbReference type="PROSITE" id="PS50110">
    <property type="entry name" value="RESPONSE_REGULATORY"/>
    <property type="match status" value="1"/>
</dbReference>
<dbReference type="InterPro" id="IPR001789">
    <property type="entry name" value="Sig_transdc_resp-reg_receiver"/>
</dbReference>
<name>A0A916ZPY6_9SPHN</name>
<dbReference type="SUPFAM" id="SSF52172">
    <property type="entry name" value="CheY-like"/>
    <property type="match status" value="1"/>
</dbReference>
<dbReference type="SMART" id="SM00387">
    <property type="entry name" value="HATPase_c"/>
    <property type="match status" value="1"/>
</dbReference>
<dbReference type="SMART" id="SM00448">
    <property type="entry name" value="REC"/>
    <property type="match status" value="1"/>
</dbReference>
<dbReference type="Pfam" id="PF02518">
    <property type="entry name" value="HATPase_c"/>
    <property type="match status" value="1"/>
</dbReference>
<feature type="transmembrane region" description="Helical" evidence="7">
    <location>
        <begin position="322"/>
        <end position="345"/>
    </location>
</feature>
<evidence type="ECO:0000259" key="8">
    <source>
        <dbReference type="PROSITE" id="PS50109"/>
    </source>
</evidence>
<feature type="transmembrane region" description="Helical" evidence="7">
    <location>
        <begin position="186"/>
        <end position="205"/>
    </location>
</feature>
<reference evidence="10" key="1">
    <citation type="journal article" date="2014" name="Int. J. Syst. Evol. Microbiol.">
        <title>Complete genome sequence of Corynebacterium casei LMG S-19264T (=DSM 44701T), isolated from a smear-ripened cheese.</title>
        <authorList>
            <consortium name="US DOE Joint Genome Institute (JGI-PGF)"/>
            <person name="Walter F."/>
            <person name="Albersmeier A."/>
            <person name="Kalinowski J."/>
            <person name="Ruckert C."/>
        </authorList>
    </citation>
    <scope>NUCLEOTIDE SEQUENCE</scope>
    <source>
        <strain evidence="10">CGMCC 1.15519</strain>
    </source>
</reference>
<dbReference type="PANTHER" id="PTHR43047:SF64">
    <property type="entry name" value="HISTIDINE KINASE CONTAINING CHEY-HOMOLOGOUS RECEIVER DOMAIN AND PAS DOMAIN-RELATED"/>
    <property type="match status" value="1"/>
</dbReference>
<dbReference type="PROSITE" id="PS50109">
    <property type="entry name" value="HIS_KIN"/>
    <property type="match status" value="1"/>
</dbReference>
<evidence type="ECO:0000256" key="6">
    <source>
        <dbReference type="PROSITE-ProRule" id="PRU00169"/>
    </source>
</evidence>
<dbReference type="Gene3D" id="1.10.4160.10">
    <property type="entry name" value="Hydantoin permease"/>
    <property type="match status" value="1"/>
</dbReference>
<dbReference type="InterPro" id="IPR036097">
    <property type="entry name" value="HisK_dim/P_sf"/>
</dbReference>
<feature type="transmembrane region" description="Helical" evidence="7">
    <location>
        <begin position="365"/>
        <end position="384"/>
    </location>
</feature>
<feature type="domain" description="Histidine kinase" evidence="8">
    <location>
        <begin position="683"/>
        <end position="904"/>
    </location>
</feature>
<evidence type="ECO:0000256" key="1">
    <source>
        <dbReference type="ARBA" id="ARBA00000085"/>
    </source>
</evidence>
<evidence type="ECO:0000313" key="11">
    <source>
        <dbReference type="Proteomes" id="UP000635071"/>
    </source>
</evidence>
<comment type="catalytic activity">
    <reaction evidence="1">
        <text>ATP + protein L-histidine = ADP + protein N-phospho-L-histidine.</text>
        <dbReference type="EC" id="2.7.13.3"/>
    </reaction>
</comment>
<keyword evidence="4" id="KW-0808">Transferase</keyword>
<accession>A0A916ZPY6</accession>
<feature type="modified residue" description="4-aspartylphosphate" evidence="6">
    <location>
        <position position="976"/>
    </location>
</feature>
<feature type="transmembrane region" description="Helical" evidence="7">
    <location>
        <begin position="117"/>
        <end position="137"/>
    </location>
</feature>
<dbReference type="InterPro" id="IPR005467">
    <property type="entry name" value="His_kinase_dom"/>
</dbReference>
<reference evidence="10" key="2">
    <citation type="submission" date="2020-09" db="EMBL/GenBank/DDBJ databases">
        <authorList>
            <person name="Sun Q."/>
            <person name="Zhou Y."/>
        </authorList>
    </citation>
    <scope>NUCLEOTIDE SEQUENCE</scope>
    <source>
        <strain evidence="10">CGMCC 1.15519</strain>
    </source>
</reference>
<feature type="transmembrane region" description="Helical" evidence="7">
    <location>
        <begin position="432"/>
        <end position="455"/>
    </location>
</feature>
<dbReference type="SUPFAM" id="SSF55874">
    <property type="entry name" value="ATPase domain of HSP90 chaperone/DNA topoisomerase II/histidine kinase"/>
    <property type="match status" value="1"/>
</dbReference>
<dbReference type="Pfam" id="PF00512">
    <property type="entry name" value="HisKA"/>
    <property type="match status" value="1"/>
</dbReference>
<evidence type="ECO:0000256" key="3">
    <source>
        <dbReference type="ARBA" id="ARBA00022553"/>
    </source>
</evidence>
<evidence type="ECO:0000256" key="7">
    <source>
        <dbReference type="SAM" id="Phobius"/>
    </source>
</evidence>
<dbReference type="Gene3D" id="3.30.565.10">
    <property type="entry name" value="Histidine kinase-like ATPase, C-terminal domain"/>
    <property type="match status" value="1"/>
</dbReference>
<dbReference type="RefSeq" id="WP_188762030.1">
    <property type="nucleotide sequence ID" value="NZ_BMJM01000003.1"/>
</dbReference>
<dbReference type="Gene3D" id="3.40.50.2300">
    <property type="match status" value="1"/>
</dbReference>
<dbReference type="GO" id="GO:0000155">
    <property type="term" value="F:phosphorelay sensor kinase activity"/>
    <property type="evidence" value="ECO:0007669"/>
    <property type="project" value="InterPro"/>
</dbReference>